<evidence type="ECO:0000313" key="2">
    <source>
        <dbReference type="Proteomes" id="UP000288758"/>
    </source>
</evidence>
<dbReference type="Proteomes" id="UP000288758">
    <property type="component" value="Chromosome"/>
</dbReference>
<sequence>MSKARSDKIDALSADEVGQWLRPLIRQRTMLVPGASSREDSLLATRFGGVPTGRGGEGWPLCDRGHLLSFVAQVNHERDARHSPTLGIAFFTFFYCWDCGPLRPRKPRDGIKEREGFRVMAYPSLSPSQACELRPEPDASKGSRWQEFEPRFVTPRLEQSLPDDVGFKVHCPPLWDRVPGNSGAPQAWENWDVVAQVASELTHAREKPHSRNRGVVLGGYPNWVNGPDQTPRCTVCGELMELLLQISPSDVTDASWGDVWTAYLFMCGTHLEEVALRFQGT</sequence>
<dbReference type="InterPro" id="IPR015315">
    <property type="entry name" value="DUF1963"/>
</dbReference>
<organism evidence="1 2">
    <name type="scientific">Corallococcus coralloides</name>
    <name type="common">Myxococcus coralloides</name>
    <dbReference type="NCBI Taxonomy" id="184914"/>
    <lineage>
        <taxon>Bacteria</taxon>
        <taxon>Pseudomonadati</taxon>
        <taxon>Myxococcota</taxon>
        <taxon>Myxococcia</taxon>
        <taxon>Myxococcales</taxon>
        <taxon>Cystobacterineae</taxon>
        <taxon>Myxococcaceae</taxon>
        <taxon>Corallococcus</taxon>
    </lineage>
</organism>
<gene>
    <name evidence="1" type="ORF">EJ065_2743</name>
</gene>
<dbReference type="RefSeq" id="WP_128796304.1">
    <property type="nucleotide sequence ID" value="NZ_CP034669.1"/>
</dbReference>
<dbReference type="Pfam" id="PF09234">
    <property type="entry name" value="DUF1963"/>
    <property type="match status" value="1"/>
</dbReference>
<dbReference type="InterPro" id="IPR035948">
    <property type="entry name" value="YwqG-like_sf"/>
</dbReference>
<reference evidence="1 2" key="1">
    <citation type="submission" date="2018-12" db="EMBL/GenBank/DDBJ databases">
        <title>Complete Genome Sequence of the Corallopyronin A producing Myxobacterium Corallococcus coralloides B035.</title>
        <authorList>
            <person name="Bouhired S.M."/>
            <person name="Rupp O."/>
            <person name="Blom J."/>
            <person name="Schaeberle T.F."/>
            <person name="Kehraus S."/>
            <person name="Schiefer A."/>
            <person name="Pfarr K."/>
            <person name="Goesmann A."/>
            <person name="Hoerauf A."/>
            <person name="Koenig G.M."/>
        </authorList>
    </citation>
    <scope>NUCLEOTIDE SEQUENCE [LARGE SCALE GENOMIC DNA]</scope>
    <source>
        <strain evidence="1 2">B035</strain>
    </source>
</reference>
<dbReference type="Gene3D" id="2.30.320.10">
    <property type="entry name" value="YwqG-like"/>
    <property type="match status" value="1"/>
</dbReference>
<name>A0A410RQZ5_CORCK</name>
<dbReference type="SUPFAM" id="SSF103032">
    <property type="entry name" value="Hypothetical protein YwqG"/>
    <property type="match status" value="1"/>
</dbReference>
<dbReference type="AlphaFoldDB" id="A0A410RQZ5"/>
<proteinExistence type="predicted"/>
<dbReference type="EMBL" id="CP034669">
    <property type="protein sequence ID" value="QAT84315.1"/>
    <property type="molecule type" value="Genomic_DNA"/>
</dbReference>
<protein>
    <recommendedName>
        <fullName evidence="3">DUF1963 domain-containing protein</fullName>
    </recommendedName>
</protein>
<evidence type="ECO:0008006" key="3">
    <source>
        <dbReference type="Google" id="ProtNLM"/>
    </source>
</evidence>
<accession>A0A410RQZ5</accession>
<evidence type="ECO:0000313" key="1">
    <source>
        <dbReference type="EMBL" id="QAT84315.1"/>
    </source>
</evidence>